<proteinExistence type="predicted"/>
<keyword evidence="2" id="KW-1185">Reference proteome</keyword>
<evidence type="ECO:0000313" key="2">
    <source>
        <dbReference type="Proteomes" id="UP001595839"/>
    </source>
</evidence>
<protein>
    <submittedName>
        <fullName evidence="1">Uncharacterized protein</fullName>
    </submittedName>
</protein>
<comment type="caution">
    <text evidence="1">The sequence shown here is derived from an EMBL/GenBank/DDBJ whole genome shotgun (WGS) entry which is preliminary data.</text>
</comment>
<name>A0ABV9AFS7_9ACTN</name>
<reference evidence="2" key="1">
    <citation type="journal article" date="2019" name="Int. J. Syst. Evol. Microbiol.">
        <title>The Global Catalogue of Microorganisms (GCM) 10K type strain sequencing project: providing services to taxonomists for standard genome sequencing and annotation.</title>
        <authorList>
            <consortium name="The Broad Institute Genomics Platform"/>
            <consortium name="The Broad Institute Genome Sequencing Center for Infectious Disease"/>
            <person name="Wu L."/>
            <person name="Ma J."/>
        </authorList>
    </citation>
    <scope>NUCLEOTIDE SEQUENCE [LARGE SCALE GENOMIC DNA]</scope>
    <source>
        <strain evidence="2">CGMCC 4.7177</strain>
    </source>
</reference>
<dbReference type="RefSeq" id="WP_381167995.1">
    <property type="nucleotide sequence ID" value="NZ_JBHSFK010000002.1"/>
</dbReference>
<sequence>MSYANQRSLTGEVNEGLTDGTYKKVVRDRGGEVEATTYDARRDLDDVWYGIHEAQTKATPDGRAVSTPNYVPTPAPHLYLGM</sequence>
<dbReference type="Proteomes" id="UP001595839">
    <property type="component" value="Unassembled WGS sequence"/>
</dbReference>
<evidence type="ECO:0000313" key="1">
    <source>
        <dbReference type="EMBL" id="MFC4498574.1"/>
    </source>
</evidence>
<organism evidence="1 2">
    <name type="scientific">Streptomyces vulcanius</name>
    <dbReference type="NCBI Taxonomy" id="1441876"/>
    <lineage>
        <taxon>Bacteria</taxon>
        <taxon>Bacillati</taxon>
        <taxon>Actinomycetota</taxon>
        <taxon>Actinomycetes</taxon>
        <taxon>Kitasatosporales</taxon>
        <taxon>Streptomycetaceae</taxon>
        <taxon>Streptomyces</taxon>
    </lineage>
</organism>
<accession>A0ABV9AFS7</accession>
<dbReference type="EMBL" id="JBHSFK010000002">
    <property type="protein sequence ID" value="MFC4498574.1"/>
    <property type="molecule type" value="Genomic_DNA"/>
</dbReference>
<gene>
    <name evidence="1" type="ORF">ACFPIH_03380</name>
</gene>